<feature type="region of interest" description="Disordered" evidence="1">
    <location>
        <begin position="1"/>
        <end position="22"/>
    </location>
</feature>
<evidence type="ECO:0000313" key="2">
    <source>
        <dbReference type="EMBL" id="UWZ36089.1"/>
    </source>
</evidence>
<sequence>MALPTHRVLADPERSEQPDVEVRHTDSFLLVRVWARADEPPSHPHNARGRDGLHARSSGSS</sequence>
<dbReference type="RefSeq" id="WP_260725423.1">
    <property type="nucleotide sequence ID" value="NZ_BAAABS010000031.1"/>
</dbReference>
<organism evidence="2 3">
    <name type="scientific">Dactylosporangium roseum</name>
    <dbReference type="NCBI Taxonomy" id="47989"/>
    <lineage>
        <taxon>Bacteria</taxon>
        <taxon>Bacillati</taxon>
        <taxon>Actinomycetota</taxon>
        <taxon>Actinomycetes</taxon>
        <taxon>Micromonosporales</taxon>
        <taxon>Micromonosporaceae</taxon>
        <taxon>Dactylosporangium</taxon>
    </lineage>
</organism>
<gene>
    <name evidence="2" type="ORF">Drose_34320</name>
</gene>
<dbReference type="Proteomes" id="UP001058271">
    <property type="component" value="Chromosome"/>
</dbReference>
<feature type="compositionally biased region" description="Basic and acidic residues" evidence="1">
    <location>
        <begin position="37"/>
        <end position="54"/>
    </location>
</feature>
<feature type="region of interest" description="Disordered" evidence="1">
    <location>
        <begin position="37"/>
        <end position="61"/>
    </location>
</feature>
<feature type="compositionally biased region" description="Basic and acidic residues" evidence="1">
    <location>
        <begin position="8"/>
        <end position="22"/>
    </location>
</feature>
<evidence type="ECO:0000313" key="3">
    <source>
        <dbReference type="Proteomes" id="UP001058271"/>
    </source>
</evidence>
<proteinExistence type="predicted"/>
<accession>A0ABY5Z6S0</accession>
<protein>
    <submittedName>
        <fullName evidence="2">Uncharacterized protein</fullName>
    </submittedName>
</protein>
<reference evidence="2" key="1">
    <citation type="submission" date="2021-04" db="EMBL/GenBank/DDBJ databases">
        <title>Biosynthetic gene clusters of Dactylosporangioum roseum.</title>
        <authorList>
            <person name="Hartkoorn R.C."/>
            <person name="Beaudoing E."/>
            <person name="Hot D."/>
            <person name="Moureu S."/>
        </authorList>
    </citation>
    <scope>NUCLEOTIDE SEQUENCE</scope>
    <source>
        <strain evidence="2">NRRL B-16295</strain>
    </source>
</reference>
<keyword evidence="3" id="KW-1185">Reference proteome</keyword>
<evidence type="ECO:0000256" key="1">
    <source>
        <dbReference type="SAM" id="MobiDB-lite"/>
    </source>
</evidence>
<name>A0ABY5Z6S0_9ACTN</name>
<dbReference type="EMBL" id="CP073721">
    <property type="protein sequence ID" value="UWZ36089.1"/>
    <property type="molecule type" value="Genomic_DNA"/>
</dbReference>